<sequence length="135" mass="14719">MGGRCLSWGAALHAQPCRRLVLQARFFNDTAASQQLHFQADVKIGRRARLVPHVAITQEDVDDRIGFTFGCRLELTAVPPAPDDEPRRSIEDAMSARSQSDGAMNFAAVLHMPGAHPPTYSLSWACPGHVAIADK</sequence>
<dbReference type="AlphaFoldDB" id="A0A9W6F2C2"/>
<dbReference type="Proteomes" id="UP001165080">
    <property type="component" value="Unassembled WGS sequence"/>
</dbReference>
<protein>
    <submittedName>
        <fullName evidence="1">Uncharacterized protein</fullName>
    </submittedName>
</protein>
<dbReference type="EMBL" id="BRXU01000009">
    <property type="protein sequence ID" value="GLC54073.1"/>
    <property type="molecule type" value="Genomic_DNA"/>
</dbReference>
<name>A0A9W6F2C2_9CHLO</name>
<reference evidence="1 2" key="1">
    <citation type="journal article" date="2023" name="Commun. Biol.">
        <title>Reorganization of the ancestral sex-determining regions during the evolution of trioecy in Pleodorina starrii.</title>
        <authorList>
            <person name="Takahashi K."/>
            <person name="Suzuki S."/>
            <person name="Kawai-Toyooka H."/>
            <person name="Yamamoto K."/>
            <person name="Hamaji T."/>
            <person name="Ootsuki R."/>
            <person name="Yamaguchi H."/>
            <person name="Kawachi M."/>
            <person name="Higashiyama T."/>
            <person name="Nozaki H."/>
        </authorList>
    </citation>
    <scope>NUCLEOTIDE SEQUENCE [LARGE SCALE GENOMIC DNA]</scope>
    <source>
        <strain evidence="1 2">NIES-4479</strain>
    </source>
</reference>
<evidence type="ECO:0000313" key="2">
    <source>
        <dbReference type="Proteomes" id="UP001165080"/>
    </source>
</evidence>
<evidence type="ECO:0000313" key="1">
    <source>
        <dbReference type="EMBL" id="GLC54073.1"/>
    </source>
</evidence>
<accession>A0A9W6F2C2</accession>
<keyword evidence="2" id="KW-1185">Reference proteome</keyword>
<organism evidence="1 2">
    <name type="scientific">Pleodorina starrii</name>
    <dbReference type="NCBI Taxonomy" id="330485"/>
    <lineage>
        <taxon>Eukaryota</taxon>
        <taxon>Viridiplantae</taxon>
        <taxon>Chlorophyta</taxon>
        <taxon>core chlorophytes</taxon>
        <taxon>Chlorophyceae</taxon>
        <taxon>CS clade</taxon>
        <taxon>Chlamydomonadales</taxon>
        <taxon>Volvocaceae</taxon>
        <taxon>Pleodorina</taxon>
    </lineage>
</organism>
<comment type="caution">
    <text evidence="1">The sequence shown here is derived from an EMBL/GenBank/DDBJ whole genome shotgun (WGS) entry which is preliminary data.</text>
</comment>
<proteinExistence type="predicted"/>
<gene>
    <name evidence="1" type="primary">PLESTMB000080</name>
    <name evidence="1" type="ORF">PLESTB_000820700</name>
</gene>